<dbReference type="InterPro" id="IPR036582">
    <property type="entry name" value="Mao_N_sf"/>
</dbReference>
<evidence type="ECO:0000256" key="1">
    <source>
        <dbReference type="SAM" id="SignalP"/>
    </source>
</evidence>
<keyword evidence="1" id="KW-0732">Signal</keyword>
<dbReference type="RefSeq" id="WP_257448669.1">
    <property type="nucleotide sequence ID" value="NZ_JANIPJ010000013.1"/>
</dbReference>
<sequence>MWKSKSWRVLLGAFLLSLTTVLVPTGASAASNDVTVAVNEGSAVEFRNAPFLLNGSAYLPLRETGALLGSATTWISDGRRIVIQNPEMRIELALGSKQAKINGKTHELRVVPYNKNGTVYVPVRFVGEAFGATVKWDGKQRRVNLGFEAKYITAAEGPTVYWLNRQSGELYLAEQEEPVKQVADTNGEVLDIGEFTVDPLSEDVHVLKLHDNYGEPHIHDNIYKMVLVQDQLKLETKVYYGFQSIRTLDRSAEGNALLMDGAILYEVNPDGVIEAEHDLQEMTGYEDASFQVEWYDAEYMVVRPSTTGWLTLIDRETGATTKLMEELLTAEQVGIYESLDKLNTEFRDWDGLKVLGREGDALKLEHYYFVGGLTTEFSYDLAKR</sequence>
<reference evidence="3" key="1">
    <citation type="submission" date="2022-08" db="EMBL/GenBank/DDBJ databases">
        <title>The genomic sequence of strain Paenibacillus sp. SCIV0701.</title>
        <authorList>
            <person name="Zhao H."/>
        </authorList>
    </citation>
    <scope>NUCLEOTIDE SEQUENCE</scope>
    <source>
        <strain evidence="3">SCIV0701</strain>
    </source>
</reference>
<dbReference type="Gene3D" id="3.30.457.10">
    <property type="entry name" value="Copper amine oxidase-like, N-terminal domain"/>
    <property type="match status" value="1"/>
</dbReference>
<evidence type="ECO:0000313" key="4">
    <source>
        <dbReference type="Proteomes" id="UP001141950"/>
    </source>
</evidence>
<feature type="signal peptide" evidence="1">
    <location>
        <begin position="1"/>
        <end position="29"/>
    </location>
</feature>
<proteinExistence type="predicted"/>
<comment type="caution">
    <text evidence="3">The sequence shown here is derived from an EMBL/GenBank/DDBJ whole genome shotgun (WGS) entry which is preliminary data.</text>
</comment>
<evidence type="ECO:0000313" key="3">
    <source>
        <dbReference type="EMBL" id="MCR2805808.1"/>
    </source>
</evidence>
<dbReference type="Pfam" id="PF07833">
    <property type="entry name" value="Cu_amine_oxidN1"/>
    <property type="match status" value="1"/>
</dbReference>
<dbReference type="InterPro" id="IPR012854">
    <property type="entry name" value="Cu_amine_oxidase-like_N"/>
</dbReference>
<name>A0A9X2SBM7_9BACL</name>
<dbReference type="Proteomes" id="UP001141950">
    <property type="component" value="Unassembled WGS sequence"/>
</dbReference>
<accession>A0A9X2SBM7</accession>
<feature type="chain" id="PRO_5040952063" evidence="1">
    <location>
        <begin position="30"/>
        <end position="384"/>
    </location>
</feature>
<dbReference type="EMBL" id="JANIPJ010000013">
    <property type="protein sequence ID" value="MCR2805808.1"/>
    <property type="molecule type" value="Genomic_DNA"/>
</dbReference>
<organism evidence="3 4">
    <name type="scientific">Paenibacillus soyae</name>
    <dbReference type="NCBI Taxonomy" id="2969249"/>
    <lineage>
        <taxon>Bacteria</taxon>
        <taxon>Bacillati</taxon>
        <taxon>Bacillota</taxon>
        <taxon>Bacilli</taxon>
        <taxon>Bacillales</taxon>
        <taxon>Paenibacillaceae</taxon>
        <taxon>Paenibacillus</taxon>
    </lineage>
</organism>
<gene>
    <name evidence="3" type="ORF">NQZ67_18150</name>
</gene>
<dbReference type="SUPFAM" id="SSF55383">
    <property type="entry name" value="Copper amine oxidase, domain N"/>
    <property type="match status" value="1"/>
</dbReference>
<keyword evidence="4" id="KW-1185">Reference proteome</keyword>
<dbReference type="AlphaFoldDB" id="A0A9X2SBM7"/>
<evidence type="ECO:0000259" key="2">
    <source>
        <dbReference type="Pfam" id="PF07833"/>
    </source>
</evidence>
<feature type="domain" description="Copper amine oxidase-like N-terminal" evidence="2">
    <location>
        <begin position="40"/>
        <end position="144"/>
    </location>
</feature>
<protein>
    <submittedName>
        <fullName evidence="3">Copper amine oxidase N-terminal domain-containing protein</fullName>
    </submittedName>
</protein>